<reference evidence="8" key="1">
    <citation type="journal article" date="2019" name="Int. J. Syst. Evol. Microbiol.">
        <title>The Global Catalogue of Microorganisms (GCM) 10K type strain sequencing project: providing services to taxonomists for standard genome sequencing and annotation.</title>
        <authorList>
            <consortium name="The Broad Institute Genomics Platform"/>
            <consortium name="The Broad Institute Genome Sequencing Center for Infectious Disease"/>
            <person name="Wu L."/>
            <person name="Ma J."/>
        </authorList>
    </citation>
    <scope>NUCLEOTIDE SEQUENCE [LARGE SCALE GENOMIC DNA]</scope>
    <source>
        <strain evidence="8">JCM 17440</strain>
    </source>
</reference>
<keyword evidence="8" id="KW-1185">Reference proteome</keyword>
<accession>A0ABP8BSB1</accession>
<feature type="transmembrane region" description="Helical" evidence="5">
    <location>
        <begin position="119"/>
        <end position="145"/>
    </location>
</feature>
<evidence type="ECO:0000256" key="3">
    <source>
        <dbReference type="ARBA" id="ARBA00022989"/>
    </source>
</evidence>
<sequence length="180" mass="19318">MSADTLRSPARARRGFRLIFTRYTVGSVLAAVASEATLLATYGLGLLGAGTASVAAWTAGAALNYVLNRWWAWGRRGRASLWRELVPYWVIAVASMVLSAAATDGAARMLDSDSGSLRTVVVGGAFLAVYAVMFVVKFVLFHYFVFAPAPATRPLEEAAAVPAARPARRSLHQVPMTTRE</sequence>
<keyword evidence="3 5" id="KW-1133">Transmembrane helix</keyword>
<protein>
    <recommendedName>
        <fullName evidence="6">GtrA/DPMS transmembrane domain-containing protein</fullName>
    </recommendedName>
</protein>
<feature type="domain" description="GtrA/DPMS transmembrane" evidence="6">
    <location>
        <begin position="22"/>
        <end position="146"/>
    </location>
</feature>
<keyword evidence="2 5" id="KW-0812">Transmembrane</keyword>
<keyword evidence="4 5" id="KW-0472">Membrane</keyword>
<dbReference type="Pfam" id="PF04138">
    <property type="entry name" value="GtrA_DPMS_TM"/>
    <property type="match status" value="1"/>
</dbReference>
<feature type="transmembrane region" description="Helical" evidence="5">
    <location>
        <begin position="20"/>
        <end position="40"/>
    </location>
</feature>
<name>A0ABP8BSB1_9ACTN</name>
<organism evidence="7 8">
    <name type="scientific">Actinomadura meridiana</name>
    <dbReference type="NCBI Taxonomy" id="559626"/>
    <lineage>
        <taxon>Bacteria</taxon>
        <taxon>Bacillati</taxon>
        <taxon>Actinomycetota</taxon>
        <taxon>Actinomycetes</taxon>
        <taxon>Streptosporangiales</taxon>
        <taxon>Thermomonosporaceae</taxon>
        <taxon>Actinomadura</taxon>
    </lineage>
</organism>
<feature type="transmembrane region" description="Helical" evidence="5">
    <location>
        <begin position="46"/>
        <end position="67"/>
    </location>
</feature>
<evidence type="ECO:0000256" key="2">
    <source>
        <dbReference type="ARBA" id="ARBA00022692"/>
    </source>
</evidence>
<evidence type="ECO:0000256" key="5">
    <source>
        <dbReference type="SAM" id="Phobius"/>
    </source>
</evidence>
<dbReference type="RefSeq" id="WP_344888124.1">
    <property type="nucleotide sequence ID" value="NZ_BAABAS010000001.1"/>
</dbReference>
<dbReference type="EMBL" id="BAABAS010000001">
    <property type="protein sequence ID" value="GAA4223981.1"/>
    <property type="molecule type" value="Genomic_DNA"/>
</dbReference>
<proteinExistence type="predicted"/>
<evidence type="ECO:0000313" key="7">
    <source>
        <dbReference type="EMBL" id="GAA4223981.1"/>
    </source>
</evidence>
<evidence type="ECO:0000259" key="6">
    <source>
        <dbReference type="Pfam" id="PF04138"/>
    </source>
</evidence>
<dbReference type="InterPro" id="IPR007267">
    <property type="entry name" value="GtrA_DPMS_TM"/>
</dbReference>
<comment type="subcellular location">
    <subcellularLocation>
        <location evidence="1">Membrane</location>
        <topology evidence="1">Multi-pass membrane protein</topology>
    </subcellularLocation>
</comment>
<evidence type="ECO:0000256" key="4">
    <source>
        <dbReference type="ARBA" id="ARBA00023136"/>
    </source>
</evidence>
<dbReference type="Proteomes" id="UP001501710">
    <property type="component" value="Unassembled WGS sequence"/>
</dbReference>
<gene>
    <name evidence="7" type="ORF">GCM10022254_02450</name>
</gene>
<evidence type="ECO:0000313" key="8">
    <source>
        <dbReference type="Proteomes" id="UP001501710"/>
    </source>
</evidence>
<comment type="caution">
    <text evidence="7">The sequence shown here is derived from an EMBL/GenBank/DDBJ whole genome shotgun (WGS) entry which is preliminary data.</text>
</comment>
<evidence type="ECO:0000256" key="1">
    <source>
        <dbReference type="ARBA" id="ARBA00004141"/>
    </source>
</evidence>
<feature type="transmembrane region" description="Helical" evidence="5">
    <location>
        <begin position="88"/>
        <end position="107"/>
    </location>
</feature>